<evidence type="ECO:0000313" key="10">
    <source>
        <dbReference type="EMBL" id="ASP49872.1"/>
    </source>
</evidence>
<evidence type="ECO:0000256" key="1">
    <source>
        <dbReference type="ARBA" id="ARBA00001974"/>
    </source>
</evidence>
<evidence type="ECO:0000259" key="9">
    <source>
        <dbReference type="Pfam" id="PF01494"/>
    </source>
</evidence>
<gene>
    <name evidence="10" type="ORF">B5D82_04000</name>
</gene>
<keyword evidence="6" id="KW-0560">Oxidoreductase</keyword>
<dbReference type="NCBIfam" id="TIGR01984">
    <property type="entry name" value="UbiH"/>
    <property type="match status" value="1"/>
</dbReference>
<dbReference type="Pfam" id="PF01494">
    <property type="entry name" value="FAD_binding_3"/>
    <property type="match status" value="1"/>
</dbReference>
<comment type="similarity">
    <text evidence="3">Belongs to the UbiH/COQ6 family.</text>
</comment>
<dbReference type="PANTHER" id="PTHR43876">
    <property type="entry name" value="UBIQUINONE BIOSYNTHESIS MONOOXYGENASE COQ6, MITOCHONDRIAL"/>
    <property type="match status" value="1"/>
</dbReference>
<reference evidence="10 11" key="1">
    <citation type="submission" date="2017-08" db="EMBL/GenBank/DDBJ databases">
        <title>Complete genome of Colwellia sp. NB097-1, a psychrophile bacterium ioslated from Bering Sea.</title>
        <authorList>
            <person name="Chen X."/>
        </authorList>
    </citation>
    <scope>NUCLEOTIDE SEQUENCE [LARGE SCALE GENOMIC DNA]</scope>
    <source>
        <strain evidence="10 11">NB097-1</strain>
    </source>
</reference>
<dbReference type="AlphaFoldDB" id="A0A222GDV3"/>
<dbReference type="FunFam" id="3.50.50.60:FF:000021">
    <property type="entry name" value="Ubiquinone biosynthesis monooxygenase COQ6"/>
    <property type="match status" value="1"/>
</dbReference>
<dbReference type="PANTHER" id="PTHR43876:SF8">
    <property type="entry name" value="2-OCTAPRENYL-6-METHOXYPHENOL HYDROXYLASE"/>
    <property type="match status" value="1"/>
</dbReference>
<dbReference type="InterPro" id="IPR002938">
    <property type="entry name" value="FAD-bd"/>
</dbReference>
<comment type="pathway">
    <text evidence="2">Cofactor biosynthesis; ubiquinone biosynthesis.</text>
</comment>
<evidence type="ECO:0000256" key="5">
    <source>
        <dbReference type="ARBA" id="ARBA00022827"/>
    </source>
</evidence>
<evidence type="ECO:0000256" key="7">
    <source>
        <dbReference type="ARBA" id="ARBA00023033"/>
    </source>
</evidence>
<dbReference type="GO" id="GO:0006744">
    <property type="term" value="P:ubiquinone biosynthetic process"/>
    <property type="evidence" value="ECO:0007669"/>
    <property type="project" value="UniProtKB-UniPathway"/>
</dbReference>
<dbReference type="InterPro" id="IPR036188">
    <property type="entry name" value="FAD/NAD-bd_sf"/>
</dbReference>
<evidence type="ECO:0000256" key="2">
    <source>
        <dbReference type="ARBA" id="ARBA00004749"/>
    </source>
</evidence>
<proteinExistence type="inferred from homology"/>
<dbReference type="NCBIfam" id="TIGR01988">
    <property type="entry name" value="Ubi-OHases"/>
    <property type="match status" value="1"/>
</dbReference>
<dbReference type="NCBIfam" id="NF004356">
    <property type="entry name" value="PRK05732.1"/>
    <property type="match status" value="1"/>
</dbReference>
<keyword evidence="7" id="KW-0503">Monooxygenase</keyword>
<dbReference type="GO" id="GO:0071949">
    <property type="term" value="F:FAD binding"/>
    <property type="evidence" value="ECO:0007669"/>
    <property type="project" value="InterPro"/>
</dbReference>
<protein>
    <submittedName>
        <fullName evidence="10">2-octaprenyl-6-methoxyphenyl hydroxylase</fullName>
    </submittedName>
</protein>
<sequence>MPDTAKHFDVIISGGGLSGSLMALSLSALRDHNQKPLKIAIIEANSILTESTPSFDDRVLALSHGSADYLASVGAWQYLQNHAEPIKNIHISDRGYYGKARLYAQHHSVDALGYVADMPSIGAAFLKALATKSNVTWFTPDSINDIKWQAEQVNVELSSGIKLSAALLLACDGAKSPCRQFANIATTCRDYQQSALIANVATTVHHNNIAYERFTETGPIAMLPLSNSTKASAKYSPAKKNSAGRCSLVWTLTPELAEKMLNLSDNEFSQQLEQAFGHWLGNITQVGKRVIYPLKLVQASEQVYHRMALIGNASHTIHPIAGQGFNLGLRDVSEMTEVVKKALAQQQDIGTFASLMQYGKARQQDQKQVISLTDSLVTLFSNQLPPLVAGRNIGLKVLNYFPTLKNALVKKTMGY</sequence>
<organism evidence="10 11">
    <name type="scientific">Cognaticolwellia beringensis</name>
    <dbReference type="NCBI Taxonomy" id="1967665"/>
    <lineage>
        <taxon>Bacteria</taxon>
        <taxon>Pseudomonadati</taxon>
        <taxon>Pseudomonadota</taxon>
        <taxon>Gammaproteobacteria</taxon>
        <taxon>Alteromonadales</taxon>
        <taxon>Colwelliaceae</taxon>
        <taxon>Cognaticolwellia</taxon>
    </lineage>
</organism>
<keyword evidence="4" id="KW-0285">Flavoprotein</keyword>
<dbReference type="KEGG" id="cber:B5D82_04000"/>
<evidence type="ECO:0000256" key="6">
    <source>
        <dbReference type="ARBA" id="ARBA00023002"/>
    </source>
</evidence>
<evidence type="ECO:0000256" key="3">
    <source>
        <dbReference type="ARBA" id="ARBA00005349"/>
    </source>
</evidence>
<evidence type="ECO:0000256" key="8">
    <source>
        <dbReference type="ARBA" id="ARBA00065734"/>
    </source>
</evidence>
<dbReference type="PROSITE" id="PS01304">
    <property type="entry name" value="UBIH"/>
    <property type="match status" value="1"/>
</dbReference>
<dbReference type="InterPro" id="IPR051205">
    <property type="entry name" value="UbiH/COQ6_monooxygenase"/>
</dbReference>
<dbReference type="UniPathway" id="UPA00232"/>
<dbReference type="InterPro" id="IPR010971">
    <property type="entry name" value="UbiH/COQ6"/>
</dbReference>
<dbReference type="EMBL" id="CP020465">
    <property type="protein sequence ID" value="ASP49872.1"/>
    <property type="molecule type" value="Genomic_DNA"/>
</dbReference>
<dbReference type="GO" id="GO:0008681">
    <property type="term" value="F:2-octaprenyl-6-methoxyphenol hydroxylase activity"/>
    <property type="evidence" value="ECO:0007669"/>
    <property type="project" value="InterPro"/>
</dbReference>
<dbReference type="SUPFAM" id="SSF51905">
    <property type="entry name" value="FAD/NAD(P)-binding domain"/>
    <property type="match status" value="1"/>
</dbReference>
<keyword evidence="5" id="KW-0274">FAD</keyword>
<dbReference type="Gene3D" id="3.50.50.60">
    <property type="entry name" value="FAD/NAD(P)-binding domain"/>
    <property type="match status" value="2"/>
</dbReference>
<feature type="domain" description="FAD-binding" evidence="9">
    <location>
        <begin position="9"/>
        <end position="369"/>
    </location>
</feature>
<comment type="cofactor">
    <cofactor evidence="1">
        <name>FAD</name>
        <dbReference type="ChEBI" id="CHEBI:57692"/>
    </cofactor>
</comment>
<evidence type="ECO:0000313" key="11">
    <source>
        <dbReference type="Proteomes" id="UP000202259"/>
    </source>
</evidence>
<evidence type="ECO:0000256" key="4">
    <source>
        <dbReference type="ARBA" id="ARBA00022630"/>
    </source>
</evidence>
<dbReference type="Proteomes" id="UP000202259">
    <property type="component" value="Chromosome"/>
</dbReference>
<name>A0A222GDV3_9GAMM</name>
<comment type="subunit">
    <text evidence="8">Component of the Ubi complex metabolon, which regroups five ubiquinone biosynthesis proteins (UbiE, UbiF, UbiG, UbiH and UbiI) and two accessory factors (UbiK and the lipid-binding protein UbiJ).</text>
</comment>
<dbReference type="InterPro" id="IPR018168">
    <property type="entry name" value="Ubi_Hdrlase_CS"/>
</dbReference>
<dbReference type="InterPro" id="IPR011295">
    <property type="entry name" value="UbiH"/>
</dbReference>
<dbReference type="GO" id="GO:0110142">
    <property type="term" value="C:ubiquinone biosynthesis complex"/>
    <property type="evidence" value="ECO:0007669"/>
    <property type="project" value="UniProtKB-ARBA"/>
</dbReference>
<dbReference type="PRINTS" id="PR00420">
    <property type="entry name" value="RNGMNOXGNASE"/>
</dbReference>
<dbReference type="OrthoDB" id="9769565at2"/>
<accession>A0A222GDV3</accession>
<keyword evidence="11" id="KW-1185">Reference proteome</keyword>